<keyword evidence="1" id="KW-1133">Transmembrane helix</keyword>
<reference evidence="3 4" key="1">
    <citation type="submission" date="2022-10" db="EMBL/GenBank/DDBJ databases">
        <title>Pararhodobacter sp. nov., isolated from marine algae.</title>
        <authorList>
            <person name="Choi B.J."/>
            <person name="Kim J.M."/>
            <person name="Lee J.K."/>
            <person name="Choi D.G."/>
            <person name="Jeon C.O."/>
        </authorList>
    </citation>
    <scope>NUCLEOTIDE SEQUENCE [LARGE SCALE GENOMIC DNA]</scope>
    <source>
        <strain evidence="3 4">ZQ420</strain>
    </source>
</reference>
<evidence type="ECO:0000256" key="1">
    <source>
        <dbReference type="SAM" id="Phobius"/>
    </source>
</evidence>
<dbReference type="InterPro" id="IPR009936">
    <property type="entry name" value="DUF1468"/>
</dbReference>
<keyword evidence="4" id="KW-1185">Reference proteome</keyword>
<evidence type="ECO:0000313" key="3">
    <source>
        <dbReference type="EMBL" id="MCW1932491.1"/>
    </source>
</evidence>
<feature type="transmembrane region" description="Helical" evidence="1">
    <location>
        <begin position="119"/>
        <end position="141"/>
    </location>
</feature>
<dbReference type="EMBL" id="JAPDFL010000001">
    <property type="protein sequence ID" value="MCW1932491.1"/>
    <property type="molecule type" value="Genomic_DNA"/>
</dbReference>
<keyword evidence="1" id="KW-0472">Membrane</keyword>
<organism evidence="3 4">
    <name type="scientific">Pararhodobacter zhoushanensis</name>
    <dbReference type="NCBI Taxonomy" id="2479545"/>
    <lineage>
        <taxon>Bacteria</taxon>
        <taxon>Pseudomonadati</taxon>
        <taxon>Pseudomonadota</taxon>
        <taxon>Alphaproteobacteria</taxon>
        <taxon>Rhodobacterales</taxon>
        <taxon>Paracoccaceae</taxon>
        <taxon>Pararhodobacter</taxon>
    </lineage>
</organism>
<proteinExistence type="predicted"/>
<sequence>MHYLKDRAEDLIAAFVTGGIGLFIVIESMSYRLGTLRSMGPGYFPAIIGGTMLVLAVIMLLTAQRSERLFSLERGQMRGVLFLTAAFGAFALTIESLGLLVSVTSAVFLAALANPNTKWPVALILGVSTAVCCTLIFRVGLGLQMRAY</sequence>
<dbReference type="Pfam" id="PF07331">
    <property type="entry name" value="TctB"/>
    <property type="match status" value="1"/>
</dbReference>
<keyword evidence="1" id="KW-0812">Transmembrane</keyword>
<name>A0ABT3GY79_9RHOB</name>
<evidence type="ECO:0000259" key="2">
    <source>
        <dbReference type="Pfam" id="PF07331"/>
    </source>
</evidence>
<comment type="caution">
    <text evidence="3">The sequence shown here is derived from an EMBL/GenBank/DDBJ whole genome shotgun (WGS) entry which is preliminary data.</text>
</comment>
<feature type="transmembrane region" description="Helical" evidence="1">
    <location>
        <begin position="12"/>
        <end position="31"/>
    </location>
</feature>
<evidence type="ECO:0000313" key="4">
    <source>
        <dbReference type="Proteomes" id="UP001208938"/>
    </source>
</evidence>
<dbReference type="RefSeq" id="WP_264505485.1">
    <property type="nucleotide sequence ID" value="NZ_JAPDFL010000001.1"/>
</dbReference>
<accession>A0ABT3GY79</accession>
<feature type="domain" description="DUF1468" evidence="2">
    <location>
        <begin position="13"/>
        <end position="145"/>
    </location>
</feature>
<feature type="transmembrane region" description="Helical" evidence="1">
    <location>
        <begin position="81"/>
        <end position="113"/>
    </location>
</feature>
<gene>
    <name evidence="3" type="ORF">OKW52_09535</name>
</gene>
<feature type="transmembrane region" description="Helical" evidence="1">
    <location>
        <begin position="43"/>
        <end position="61"/>
    </location>
</feature>
<dbReference type="Proteomes" id="UP001208938">
    <property type="component" value="Unassembled WGS sequence"/>
</dbReference>
<protein>
    <submittedName>
        <fullName evidence="3">Tripartite tricarboxylate transporter TctB family protein</fullName>
    </submittedName>
</protein>